<name>A0A8H3F6Z9_9LECA</name>
<keyword evidence="3" id="KW-1185">Reference proteome</keyword>
<protein>
    <submittedName>
        <fullName evidence="2">Uncharacterized protein</fullName>
    </submittedName>
</protein>
<feature type="compositionally biased region" description="Gly residues" evidence="1">
    <location>
        <begin position="42"/>
        <end position="60"/>
    </location>
</feature>
<feature type="compositionally biased region" description="Basic and acidic residues" evidence="1">
    <location>
        <begin position="75"/>
        <end position="98"/>
    </location>
</feature>
<dbReference type="Proteomes" id="UP000664534">
    <property type="component" value="Unassembled WGS sequence"/>
</dbReference>
<dbReference type="AlphaFoldDB" id="A0A8H3F6Z9"/>
<feature type="region of interest" description="Disordered" evidence="1">
    <location>
        <begin position="32"/>
        <end position="98"/>
    </location>
</feature>
<feature type="non-terminal residue" evidence="2">
    <location>
        <position position="1"/>
    </location>
</feature>
<organism evidence="2 3">
    <name type="scientific">Imshaugia aleurites</name>
    <dbReference type="NCBI Taxonomy" id="172621"/>
    <lineage>
        <taxon>Eukaryota</taxon>
        <taxon>Fungi</taxon>
        <taxon>Dikarya</taxon>
        <taxon>Ascomycota</taxon>
        <taxon>Pezizomycotina</taxon>
        <taxon>Lecanoromycetes</taxon>
        <taxon>OSLEUM clade</taxon>
        <taxon>Lecanoromycetidae</taxon>
        <taxon>Lecanorales</taxon>
        <taxon>Lecanorineae</taxon>
        <taxon>Parmeliaceae</taxon>
        <taxon>Imshaugia</taxon>
    </lineage>
</organism>
<evidence type="ECO:0000313" key="2">
    <source>
        <dbReference type="EMBL" id="CAF9919752.1"/>
    </source>
</evidence>
<gene>
    <name evidence="2" type="ORF">IMSHALPRED_004723</name>
</gene>
<accession>A0A8H3F6Z9</accession>
<evidence type="ECO:0000313" key="3">
    <source>
        <dbReference type="Proteomes" id="UP000664534"/>
    </source>
</evidence>
<comment type="caution">
    <text evidence="2">The sequence shown here is derived from an EMBL/GenBank/DDBJ whole genome shotgun (WGS) entry which is preliminary data.</text>
</comment>
<proteinExistence type="predicted"/>
<sequence>SQPESRTPKRMKAISALRRTFQQALKEVEDFEEVGRRRGGEGGECGGEGGECGGGGGGGEEGGRGRGEGGGGGGERAKKVVSRDDWQGARRSSRCGDR</sequence>
<dbReference type="EMBL" id="CAJPDT010000023">
    <property type="protein sequence ID" value="CAF9919752.1"/>
    <property type="molecule type" value="Genomic_DNA"/>
</dbReference>
<evidence type="ECO:0000256" key="1">
    <source>
        <dbReference type="SAM" id="MobiDB-lite"/>
    </source>
</evidence>
<reference evidence="2" key="1">
    <citation type="submission" date="2021-03" db="EMBL/GenBank/DDBJ databases">
        <authorList>
            <person name="Tagirdzhanova G."/>
        </authorList>
    </citation>
    <scope>NUCLEOTIDE SEQUENCE</scope>
</reference>